<name>A0ABN1X0D9_9ACTN</name>
<evidence type="ECO:0000256" key="1">
    <source>
        <dbReference type="SAM" id="Phobius"/>
    </source>
</evidence>
<evidence type="ECO:0000313" key="2">
    <source>
        <dbReference type="EMBL" id="GAA1264867.1"/>
    </source>
</evidence>
<feature type="transmembrane region" description="Helical" evidence="1">
    <location>
        <begin position="49"/>
        <end position="68"/>
    </location>
</feature>
<reference evidence="2 3" key="1">
    <citation type="journal article" date="2019" name="Int. J. Syst. Evol. Microbiol.">
        <title>The Global Catalogue of Microorganisms (GCM) 10K type strain sequencing project: providing services to taxonomists for standard genome sequencing and annotation.</title>
        <authorList>
            <consortium name="The Broad Institute Genomics Platform"/>
            <consortium name="The Broad Institute Genome Sequencing Center for Infectious Disease"/>
            <person name="Wu L."/>
            <person name="Ma J."/>
        </authorList>
    </citation>
    <scope>NUCLEOTIDE SEQUENCE [LARGE SCALE GENOMIC DNA]</scope>
    <source>
        <strain evidence="2 3">JCM 13004</strain>
    </source>
</reference>
<organism evidence="2 3">
    <name type="scientific">Kitasatospora nipponensis</name>
    <dbReference type="NCBI Taxonomy" id="258049"/>
    <lineage>
        <taxon>Bacteria</taxon>
        <taxon>Bacillati</taxon>
        <taxon>Actinomycetota</taxon>
        <taxon>Actinomycetes</taxon>
        <taxon>Kitasatosporales</taxon>
        <taxon>Streptomycetaceae</taxon>
        <taxon>Kitasatospora</taxon>
    </lineage>
</organism>
<accession>A0ABN1X0D9</accession>
<comment type="caution">
    <text evidence="2">The sequence shown here is derived from an EMBL/GenBank/DDBJ whole genome shotgun (WGS) entry which is preliminary data.</text>
</comment>
<feature type="transmembrane region" description="Helical" evidence="1">
    <location>
        <begin position="12"/>
        <end position="37"/>
    </location>
</feature>
<evidence type="ECO:0000313" key="3">
    <source>
        <dbReference type="Proteomes" id="UP001500037"/>
    </source>
</evidence>
<keyword evidence="1" id="KW-0812">Transmembrane</keyword>
<dbReference type="Proteomes" id="UP001500037">
    <property type="component" value="Unassembled WGS sequence"/>
</dbReference>
<evidence type="ECO:0008006" key="4">
    <source>
        <dbReference type="Google" id="ProtNLM"/>
    </source>
</evidence>
<proteinExistence type="predicted"/>
<gene>
    <name evidence="2" type="ORF">GCM10009665_62770</name>
</gene>
<protein>
    <recommendedName>
        <fullName evidence="4">Integral membrane protein</fullName>
    </recommendedName>
</protein>
<keyword evidence="3" id="KW-1185">Reference proteome</keyword>
<feature type="transmembrane region" description="Helical" evidence="1">
    <location>
        <begin position="103"/>
        <end position="122"/>
    </location>
</feature>
<sequence>MTAETSTAARPAKLLTAVALTVAEGSALVAWGGYMIVAGLVETTKNQGLVEYGGLVILLLGLLPLLAARALLKLRRWGRSPAVLTHSTCLPVAYYMWQSGGAMAAVGALVGVAGVLGLVTLLSPGVTEALYSPQD</sequence>
<keyword evidence="1" id="KW-1133">Transmembrane helix</keyword>
<keyword evidence="1" id="KW-0472">Membrane</keyword>
<dbReference type="RefSeq" id="WP_344445483.1">
    <property type="nucleotide sequence ID" value="NZ_BAAALF010000166.1"/>
</dbReference>
<dbReference type="EMBL" id="BAAALF010000166">
    <property type="protein sequence ID" value="GAA1264867.1"/>
    <property type="molecule type" value="Genomic_DNA"/>
</dbReference>